<organism evidence="2 3">
    <name type="scientific">Pseudoteredinibacter isoporae</name>
    <dbReference type="NCBI Taxonomy" id="570281"/>
    <lineage>
        <taxon>Bacteria</taxon>
        <taxon>Pseudomonadati</taxon>
        <taxon>Pseudomonadota</taxon>
        <taxon>Gammaproteobacteria</taxon>
        <taxon>Cellvibrionales</taxon>
        <taxon>Cellvibrionaceae</taxon>
        <taxon>Pseudoteredinibacter</taxon>
    </lineage>
</organism>
<name>A0A7X0MXL7_9GAMM</name>
<accession>A0A7X0MXL7</accession>
<evidence type="ECO:0000313" key="2">
    <source>
        <dbReference type="EMBL" id="MBB6522124.1"/>
    </source>
</evidence>
<sequence>MELIFDFVAFIFRPVGYLLVDIVGELFLRGLGSLICRACGWRVDPDRFVVLLVGFICWIFIIFTCYLSFSFLLESFDVDRCLDSGGSYNYKAGICVKEKL</sequence>
<dbReference type="AlphaFoldDB" id="A0A7X0MXL7"/>
<comment type="caution">
    <text evidence="2">The sequence shown here is derived from an EMBL/GenBank/DDBJ whole genome shotgun (WGS) entry which is preliminary data.</text>
</comment>
<proteinExistence type="predicted"/>
<feature type="transmembrane region" description="Helical" evidence="1">
    <location>
        <begin position="15"/>
        <end position="36"/>
    </location>
</feature>
<keyword evidence="1" id="KW-0812">Transmembrane</keyword>
<protein>
    <submittedName>
        <fullName evidence="2">Uncharacterized protein</fullName>
    </submittedName>
</protein>
<evidence type="ECO:0000256" key="1">
    <source>
        <dbReference type="SAM" id="Phobius"/>
    </source>
</evidence>
<reference evidence="2 3" key="1">
    <citation type="submission" date="2020-08" db="EMBL/GenBank/DDBJ databases">
        <title>Genomic Encyclopedia of Type Strains, Phase IV (KMG-IV): sequencing the most valuable type-strain genomes for metagenomic binning, comparative biology and taxonomic classification.</title>
        <authorList>
            <person name="Goeker M."/>
        </authorList>
    </citation>
    <scope>NUCLEOTIDE SEQUENCE [LARGE SCALE GENOMIC DNA]</scope>
    <source>
        <strain evidence="2 3">DSM 22368</strain>
    </source>
</reference>
<dbReference type="InParanoid" id="A0A7X0MXL7"/>
<keyword evidence="3" id="KW-1185">Reference proteome</keyword>
<feature type="transmembrane region" description="Helical" evidence="1">
    <location>
        <begin position="48"/>
        <end position="69"/>
    </location>
</feature>
<keyword evidence="1" id="KW-0472">Membrane</keyword>
<dbReference type="Proteomes" id="UP000528457">
    <property type="component" value="Unassembled WGS sequence"/>
</dbReference>
<dbReference type="RefSeq" id="WP_166846685.1">
    <property type="nucleotide sequence ID" value="NZ_JAAONY010000002.1"/>
</dbReference>
<dbReference type="EMBL" id="JACHHT010000002">
    <property type="protein sequence ID" value="MBB6522124.1"/>
    <property type="molecule type" value="Genomic_DNA"/>
</dbReference>
<gene>
    <name evidence="2" type="ORF">HNR48_002409</name>
</gene>
<keyword evidence="1" id="KW-1133">Transmembrane helix</keyword>
<evidence type="ECO:0000313" key="3">
    <source>
        <dbReference type="Proteomes" id="UP000528457"/>
    </source>
</evidence>